<evidence type="ECO:0000313" key="1">
    <source>
        <dbReference type="EMBL" id="URD83426.1"/>
    </source>
</evidence>
<protein>
    <submittedName>
        <fullName evidence="1">Uncharacterized protein</fullName>
    </submittedName>
</protein>
<sequence length="32" mass="3353">MRPSTGGTWGGCTGCWCRTWSGGSTARRSTST</sequence>
<dbReference type="Proteomes" id="UP001055439">
    <property type="component" value="Chromosome 10"/>
</dbReference>
<reference evidence="1" key="1">
    <citation type="submission" date="2022-05" db="EMBL/GenBank/DDBJ databases">
        <title>The Musa troglodytarum L. genome provides insights into the mechanism of non-climacteric behaviour and enrichment of carotenoids.</title>
        <authorList>
            <person name="Wang J."/>
        </authorList>
    </citation>
    <scope>NUCLEOTIDE SEQUENCE</scope>
    <source>
        <tissue evidence="1">Leaf</tissue>
    </source>
</reference>
<dbReference type="AlphaFoldDB" id="A0A9E7EUK6"/>
<evidence type="ECO:0000313" key="2">
    <source>
        <dbReference type="Proteomes" id="UP001055439"/>
    </source>
</evidence>
<dbReference type="EMBL" id="CP097503">
    <property type="protein sequence ID" value="URD83426.1"/>
    <property type="molecule type" value="Genomic_DNA"/>
</dbReference>
<proteinExistence type="predicted"/>
<name>A0A9E7EUK6_9LILI</name>
<dbReference type="OrthoDB" id="667779at2759"/>
<gene>
    <name evidence="1" type="ORF">MUK42_05233</name>
</gene>
<organism evidence="1 2">
    <name type="scientific">Musa troglodytarum</name>
    <name type="common">fe'i banana</name>
    <dbReference type="NCBI Taxonomy" id="320322"/>
    <lineage>
        <taxon>Eukaryota</taxon>
        <taxon>Viridiplantae</taxon>
        <taxon>Streptophyta</taxon>
        <taxon>Embryophyta</taxon>
        <taxon>Tracheophyta</taxon>
        <taxon>Spermatophyta</taxon>
        <taxon>Magnoliopsida</taxon>
        <taxon>Liliopsida</taxon>
        <taxon>Zingiberales</taxon>
        <taxon>Musaceae</taxon>
        <taxon>Musa</taxon>
    </lineage>
</organism>
<keyword evidence="2" id="KW-1185">Reference proteome</keyword>
<accession>A0A9E7EUK6</accession>